<dbReference type="EMBL" id="RYZI01000122">
    <property type="protein sequence ID" value="RWA10231.1"/>
    <property type="molecule type" value="Genomic_DNA"/>
</dbReference>
<evidence type="ECO:0000259" key="2">
    <source>
        <dbReference type="Pfam" id="PF06985"/>
    </source>
</evidence>
<protein>
    <recommendedName>
        <fullName evidence="2">Heterokaryon incompatibility domain-containing protein</fullName>
    </recommendedName>
</protein>
<organism evidence="3 4">
    <name type="scientific">Xylaria grammica</name>
    <dbReference type="NCBI Taxonomy" id="363999"/>
    <lineage>
        <taxon>Eukaryota</taxon>
        <taxon>Fungi</taxon>
        <taxon>Dikarya</taxon>
        <taxon>Ascomycota</taxon>
        <taxon>Pezizomycotina</taxon>
        <taxon>Sordariomycetes</taxon>
        <taxon>Xylariomycetidae</taxon>
        <taxon>Xylariales</taxon>
        <taxon>Xylariaceae</taxon>
        <taxon>Xylaria</taxon>
    </lineage>
</organism>
<dbReference type="Pfam" id="PF06985">
    <property type="entry name" value="HET"/>
    <property type="match status" value="1"/>
</dbReference>
<dbReference type="PANTHER" id="PTHR24148:SF73">
    <property type="entry name" value="HET DOMAIN PROTEIN (AFU_ORTHOLOGUE AFUA_8G01020)"/>
    <property type="match status" value="1"/>
</dbReference>
<sequence length="852" mass="97830">MENITERGAHLLGQRFGAAGNGVMSAFLTLFFDWVSPAKIKFAYVVFDHLFRARRTDNSLVVSKSSWQLRLLMFSAWLGMCIAYLVWAPSRRLIMIYHGVTGNGANLLIWSWLTIQNDGPKNEINKLQTVFLDTAFAFLVSSYSLTHRALVWRLAKWAFVRVAIPLLSVGALLYYFREKLPLARTYYRVRLFIFMYIYRAWDAFDYVEAQIVERLPRYLQHKWSSYQQGRPERAKLPRYQYRPLNMGEIRLLILKKSPLYPSVIQAEMVHRPIYPPPDYEAVSYRWGSSELTEEILVDGCRFSVTKAAFGLLLARRSVWRERVLWIDALCINQDDSQEKSEQVQLMRDIYHRASRVIAYPAGDWRFRLAGSLIYQLWSLAYQYDTDKMDWSATPNEANQPRWRALADLFSNEYFNRAWVIQEIAVGRQTELYVGGTYIPWMVFAEVMNWCFQPKRKHLLIGSDNVGTIWRTGESFENVAVMTTLRPEAESWTGAVGEFGHMSDLENLLYITFKFRAADPRDKVFGLVGIARNTGDTVLTTPDYSLPVEQVFQNTARAIFSLPRDRQTVHILALAGTGYSERPRGMPSWVPNFCEERTCYPYSNVFKGDTNFRASGGLSQDLELDNETNSLIIKAIKIDKVLDLSEFGVLDWGLQEREVVDLLKILPIMHGFVHAAIDLCKKHPGLPYAPHRMAHDRLWWALIAGRVIAGEPTRIPADAKFKEVFQHWLVHLDHLAGARDWPHYIELLKEVPEDGMTFIADGTETTYQFSVVDACWGRRLAITTSGCLCVVPPRTKVGDSVIIPFGSQTPFLIRERDVQSVGIGYELVGEAWVDGIMQGEMIGNADEEFIRIS</sequence>
<keyword evidence="4" id="KW-1185">Reference proteome</keyword>
<gene>
    <name evidence="3" type="ORF">EKO27_g4866</name>
</gene>
<dbReference type="STRING" id="363999.A0A439D766"/>
<feature type="transmembrane region" description="Helical" evidence="1">
    <location>
        <begin position="67"/>
        <end position="87"/>
    </location>
</feature>
<keyword evidence="1" id="KW-1133">Transmembrane helix</keyword>
<keyword evidence="1" id="KW-0472">Membrane</keyword>
<evidence type="ECO:0000256" key="1">
    <source>
        <dbReference type="SAM" id="Phobius"/>
    </source>
</evidence>
<dbReference type="Proteomes" id="UP000286045">
    <property type="component" value="Unassembled WGS sequence"/>
</dbReference>
<dbReference type="PANTHER" id="PTHR24148">
    <property type="entry name" value="ANKYRIN REPEAT DOMAIN-CONTAINING PROTEIN 39 HOMOLOG-RELATED"/>
    <property type="match status" value="1"/>
</dbReference>
<comment type="caution">
    <text evidence="3">The sequence shown here is derived from an EMBL/GenBank/DDBJ whole genome shotgun (WGS) entry which is preliminary data.</text>
</comment>
<feature type="transmembrane region" description="Helical" evidence="1">
    <location>
        <begin position="158"/>
        <end position="176"/>
    </location>
</feature>
<dbReference type="InterPro" id="IPR010730">
    <property type="entry name" value="HET"/>
</dbReference>
<dbReference type="Pfam" id="PF26639">
    <property type="entry name" value="Het-6_barrel"/>
    <property type="match status" value="1"/>
</dbReference>
<reference evidence="3 4" key="1">
    <citation type="submission" date="2018-12" db="EMBL/GenBank/DDBJ databases">
        <title>Draft genome sequence of Xylaria grammica IHI A82.</title>
        <authorList>
            <person name="Buettner E."/>
            <person name="Kellner H."/>
        </authorList>
    </citation>
    <scope>NUCLEOTIDE SEQUENCE [LARGE SCALE GENOMIC DNA]</scope>
    <source>
        <strain evidence="3 4">IHI A82</strain>
    </source>
</reference>
<dbReference type="AlphaFoldDB" id="A0A439D766"/>
<feature type="transmembrane region" description="Helical" evidence="1">
    <location>
        <begin position="94"/>
        <end position="115"/>
    </location>
</feature>
<evidence type="ECO:0000313" key="3">
    <source>
        <dbReference type="EMBL" id="RWA10231.1"/>
    </source>
</evidence>
<evidence type="ECO:0000313" key="4">
    <source>
        <dbReference type="Proteomes" id="UP000286045"/>
    </source>
</evidence>
<feature type="transmembrane region" description="Helical" evidence="1">
    <location>
        <begin position="12"/>
        <end position="32"/>
    </location>
</feature>
<feature type="domain" description="Heterokaryon incompatibility" evidence="2">
    <location>
        <begin position="279"/>
        <end position="422"/>
    </location>
</feature>
<accession>A0A439D766</accession>
<proteinExistence type="predicted"/>
<dbReference type="InterPro" id="IPR052895">
    <property type="entry name" value="HetReg/Transcr_Mod"/>
</dbReference>
<name>A0A439D766_9PEZI</name>
<feature type="transmembrane region" description="Helical" evidence="1">
    <location>
        <begin position="127"/>
        <end position="146"/>
    </location>
</feature>
<keyword evidence="1" id="KW-0812">Transmembrane</keyword>